<evidence type="ECO:0000313" key="2">
    <source>
        <dbReference type="EMBL" id="EKU27476.1"/>
    </source>
</evidence>
<dbReference type="InterPro" id="IPR012651">
    <property type="entry name" value="Thia_Transptr_ThiT"/>
</dbReference>
<dbReference type="PATRIC" id="fig|1234409.3.peg.758"/>
<dbReference type="EMBL" id="AMYT01000017">
    <property type="protein sequence ID" value="EKU27476.1"/>
    <property type="molecule type" value="Genomic_DNA"/>
</dbReference>
<dbReference type="eggNOG" id="COG3859">
    <property type="taxonomic scope" value="Bacteria"/>
</dbReference>
<keyword evidence="1" id="KW-0472">Membrane</keyword>
<feature type="transmembrane region" description="Helical" evidence="1">
    <location>
        <begin position="79"/>
        <end position="96"/>
    </location>
</feature>
<accession>K8ZPH8</accession>
<gene>
    <name evidence="2" type="ORF">C683_0807</name>
</gene>
<reference evidence="2 3" key="1">
    <citation type="journal article" date="2013" name="Genome Announc.">
        <title>Draft Genome Sequence of Catellicoccus marimammalium, a Novel Species Commonly Found in Gull Feces.</title>
        <authorList>
            <person name="Weigand M.R."/>
            <person name="Ryu H."/>
            <person name="Bozcek L."/>
            <person name="Konstantinidis K.T."/>
            <person name="Santo Domingo J.W."/>
        </authorList>
    </citation>
    <scope>NUCLEOTIDE SEQUENCE [LARGE SCALE GENOMIC DNA]</scope>
    <source>
        <strain evidence="2 3">M35/04/3</strain>
    </source>
</reference>
<dbReference type="GO" id="GO:0015234">
    <property type="term" value="F:thiamine transmembrane transporter activity"/>
    <property type="evidence" value="ECO:0007669"/>
    <property type="project" value="InterPro"/>
</dbReference>
<dbReference type="OrthoDB" id="9795813at2"/>
<keyword evidence="3" id="KW-1185">Reference proteome</keyword>
<dbReference type="AlphaFoldDB" id="K8ZPH8"/>
<feature type="transmembrane region" description="Helical" evidence="1">
    <location>
        <begin position="144"/>
        <end position="169"/>
    </location>
</feature>
<dbReference type="Proteomes" id="UP000016057">
    <property type="component" value="Unassembled WGS sequence"/>
</dbReference>
<dbReference type="GO" id="GO:0005886">
    <property type="term" value="C:plasma membrane"/>
    <property type="evidence" value="ECO:0007669"/>
    <property type="project" value="InterPro"/>
</dbReference>
<feature type="transmembrane region" description="Helical" evidence="1">
    <location>
        <begin position="7"/>
        <end position="23"/>
    </location>
</feature>
<keyword evidence="1" id="KW-0812">Transmembrane</keyword>
<feature type="transmembrane region" description="Helical" evidence="1">
    <location>
        <begin position="29"/>
        <end position="46"/>
    </location>
</feature>
<dbReference type="Gene3D" id="1.10.1760.20">
    <property type="match status" value="1"/>
</dbReference>
<protein>
    <submittedName>
        <fullName evidence="2">Substrate-specific component ThiT of thiamin ECF transporter</fullName>
    </submittedName>
</protein>
<evidence type="ECO:0000256" key="1">
    <source>
        <dbReference type="SAM" id="Phobius"/>
    </source>
</evidence>
<keyword evidence="1" id="KW-1133">Transmembrane helix</keyword>
<feature type="transmembrane region" description="Helical" evidence="1">
    <location>
        <begin position="53"/>
        <end position="73"/>
    </location>
</feature>
<dbReference type="RefSeq" id="WP_009490281.1">
    <property type="nucleotide sequence ID" value="NZ_AMYT01000017.1"/>
</dbReference>
<dbReference type="STRING" id="1234409.C683_0807"/>
<organism evidence="2 3">
    <name type="scientific">Catellicoccus marimammalium M35/04/3</name>
    <dbReference type="NCBI Taxonomy" id="1234409"/>
    <lineage>
        <taxon>Bacteria</taxon>
        <taxon>Bacillati</taxon>
        <taxon>Bacillota</taxon>
        <taxon>Bacilli</taxon>
        <taxon>Lactobacillales</taxon>
        <taxon>Enterococcaceae</taxon>
        <taxon>Catellicoccus</taxon>
    </lineage>
</organism>
<name>K8ZPH8_9ENTE</name>
<sequence>MKNKKLVCSIEVVFCAVIAYVLSLIPLQFGIIDISLGMIPMVILGLRRGFIPALSSGLVWGLMKIVIGSAQILSFSQGFIEYILAFTFAGFTGLFYKQFIKGNHPVRVIILSATVGTFARFFWHFIAGFVFWGQYAPKNFPAVLYSLVVNGGSALITAIVACIFCVLIYKLQPKLFSASK</sequence>
<comment type="caution">
    <text evidence="2">The sequence shown here is derived from an EMBL/GenBank/DDBJ whole genome shotgun (WGS) entry which is preliminary data.</text>
</comment>
<dbReference type="Pfam" id="PF09515">
    <property type="entry name" value="Thia_YuaJ"/>
    <property type="match status" value="1"/>
</dbReference>
<feature type="transmembrane region" description="Helical" evidence="1">
    <location>
        <begin position="108"/>
        <end position="132"/>
    </location>
</feature>
<dbReference type="NCBIfam" id="TIGR02357">
    <property type="entry name" value="ECF_ThiT_YuaJ"/>
    <property type="match status" value="1"/>
</dbReference>
<evidence type="ECO:0000313" key="3">
    <source>
        <dbReference type="Proteomes" id="UP000016057"/>
    </source>
</evidence>
<proteinExistence type="predicted"/>